<dbReference type="GO" id="GO:0002181">
    <property type="term" value="P:cytoplasmic translation"/>
    <property type="evidence" value="ECO:0007669"/>
    <property type="project" value="TreeGrafter"/>
</dbReference>
<organism evidence="11 12">
    <name type="scientific">Pseudothermotoga hypogea DSM 11164 = NBRC 106472</name>
    <dbReference type="NCBI Taxonomy" id="1123384"/>
    <lineage>
        <taxon>Bacteria</taxon>
        <taxon>Thermotogati</taxon>
        <taxon>Thermotogota</taxon>
        <taxon>Thermotogae</taxon>
        <taxon>Thermotogales</taxon>
        <taxon>Thermotogaceae</taxon>
        <taxon>Pseudothermotoga</taxon>
    </lineage>
</organism>
<dbReference type="InterPro" id="IPR036789">
    <property type="entry name" value="Ribosomal_uL6-like_a/b-dom_sf"/>
</dbReference>
<dbReference type="HAMAP" id="MF_01365_B">
    <property type="entry name" value="Ribosomal_uL6_B"/>
    <property type="match status" value="1"/>
</dbReference>
<evidence type="ECO:0000256" key="9">
    <source>
        <dbReference type="RuleBase" id="RU003870"/>
    </source>
</evidence>
<dbReference type="InterPro" id="IPR000702">
    <property type="entry name" value="Ribosomal_uL6-like"/>
</dbReference>
<dbReference type="SUPFAM" id="SSF56053">
    <property type="entry name" value="Ribosomal protein L6"/>
    <property type="match status" value="2"/>
</dbReference>
<evidence type="ECO:0000256" key="4">
    <source>
        <dbReference type="ARBA" id="ARBA00022884"/>
    </source>
</evidence>
<dbReference type="GO" id="GO:0003735">
    <property type="term" value="F:structural constituent of ribosome"/>
    <property type="evidence" value="ECO:0007669"/>
    <property type="project" value="UniProtKB-UniRule"/>
</dbReference>
<accession>A0A0X1KP54</accession>
<dbReference type="Pfam" id="PF00347">
    <property type="entry name" value="Ribosomal_L6"/>
    <property type="match status" value="2"/>
</dbReference>
<dbReference type="FunFam" id="3.90.930.12:FF:000002">
    <property type="entry name" value="50S ribosomal protein L6"/>
    <property type="match status" value="1"/>
</dbReference>
<feature type="domain" description="Large ribosomal subunit protein uL6 alpha-beta" evidence="10">
    <location>
        <begin position="11"/>
        <end position="89"/>
    </location>
</feature>
<evidence type="ECO:0000256" key="1">
    <source>
        <dbReference type="ARBA" id="ARBA00009356"/>
    </source>
</evidence>
<comment type="function">
    <text evidence="7 9">This protein binds to the 23S rRNA, and is important in its secondary structure. It is located near the subunit interface in the base of the L7/L12 stalk, and near the tRNA binding site of the peptidyltransferase center.</text>
</comment>
<protein>
    <recommendedName>
        <fullName evidence="7">Large ribosomal subunit protein uL6</fullName>
    </recommendedName>
</protein>
<dbReference type="FunFam" id="3.90.930.12:FF:000001">
    <property type="entry name" value="50S ribosomal protein L6"/>
    <property type="match status" value="1"/>
</dbReference>
<keyword evidence="5 7" id="KW-0689">Ribosomal protein</keyword>
<evidence type="ECO:0000256" key="8">
    <source>
        <dbReference type="RuleBase" id="RU003869"/>
    </source>
</evidence>
<evidence type="ECO:0000313" key="12">
    <source>
        <dbReference type="Proteomes" id="UP000077469"/>
    </source>
</evidence>
<dbReference type="InterPro" id="IPR020040">
    <property type="entry name" value="Ribosomal_uL6_a/b-dom"/>
</dbReference>
<comment type="subunit">
    <text evidence="2 7">Part of the 50S ribosomal subunit.</text>
</comment>
<keyword evidence="4 7" id="KW-0694">RNA-binding</keyword>
<dbReference type="PATRIC" id="fig|1123384.7.peg.184"/>
<dbReference type="AlphaFoldDB" id="A0A0X1KP54"/>
<keyword evidence="3 7" id="KW-0699">rRNA-binding</keyword>
<dbReference type="EMBL" id="CP007141">
    <property type="protein sequence ID" value="AJC72994.1"/>
    <property type="molecule type" value="Genomic_DNA"/>
</dbReference>
<dbReference type="NCBIfam" id="TIGR03654">
    <property type="entry name" value="L6_bact"/>
    <property type="match status" value="1"/>
</dbReference>
<dbReference type="OrthoDB" id="9805007at2"/>
<evidence type="ECO:0000256" key="2">
    <source>
        <dbReference type="ARBA" id="ARBA00011838"/>
    </source>
</evidence>
<dbReference type="STRING" id="1123384.AJ81_00930"/>
<gene>
    <name evidence="7" type="primary">rplF</name>
    <name evidence="11" type="ORF">AJ81_00930</name>
</gene>
<dbReference type="KEGG" id="phy:AJ81_00930"/>
<dbReference type="GO" id="GO:0022625">
    <property type="term" value="C:cytosolic large ribosomal subunit"/>
    <property type="evidence" value="ECO:0007669"/>
    <property type="project" value="UniProtKB-UniRule"/>
</dbReference>
<sequence>MSKLGKKPIVIPTGVDVKLESDTITVKGPKGTLSQKLSPYVKIEIEDGKIWVRQNEERMIRKSFRRILRMFQGTYWSLIRNMIHGVTKGFEKQLEIVGIGYRAQAQGNKLTLQVGYTHPVVLEAPAGVSVETPSPNLIVVRGADKQKVGQFAANIRSYREVNVYTGKGIKYRDEVVRRKEGKKA</sequence>
<evidence type="ECO:0000256" key="5">
    <source>
        <dbReference type="ARBA" id="ARBA00022980"/>
    </source>
</evidence>
<dbReference type="Gene3D" id="3.90.930.12">
    <property type="entry name" value="Ribosomal protein L6, alpha-beta domain"/>
    <property type="match status" value="2"/>
</dbReference>
<evidence type="ECO:0000256" key="3">
    <source>
        <dbReference type="ARBA" id="ARBA00022730"/>
    </source>
</evidence>
<evidence type="ECO:0000256" key="7">
    <source>
        <dbReference type="HAMAP-Rule" id="MF_01365"/>
    </source>
</evidence>
<proteinExistence type="inferred from homology"/>
<evidence type="ECO:0000259" key="10">
    <source>
        <dbReference type="Pfam" id="PF00347"/>
    </source>
</evidence>
<dbReference type="PaxDb" id="1123384-AJ81_00930"/>
<dbReference type="Proteomes" id="UP000077469">
    <property type="component" value="Chromosome"/>
</dbReference>
<dbReference type="PRINTS" id="PR00059">
    <property type="entry name" value="RIBOSOMALL6"/>
</dbReference>
<dbReference type="PANTHER" id="PTHR11655:SF14">
    <property type="entry name" value="LARGE RIBOSOMAL SUBUNIT PROTEIN UL6M"/>
    <property type="match status" value="1"/>
</dbReference>
<dbReference type="PIRSF" id="PIRSF002162">
    <property type="entry name" value="Ribosomal_L6"/>
    <property type="match status" value="1"/>
</dbReference>
<keyword evidence="6 7" id="KW-0687">Ribonucleoprotein</keyword>
<reference evidence="11 12" key="1">
    <citation type="submission" date="2014-01" db="EMBL/GenBank/DDBJ databases">
        <title>Genome sequencing of Thermotog hypogea.</title>
        <authorList>
            <person name="Zhang X."/>
            <person name="Alvare G."/>
            <person name="Fristensky B."/>
            <person name="Chen L."/>
            <person name="Suen T."/>
            <person name="Chen Q."/>
            <person name="Ma K."/>
        </authorList>
    </citation>
    <scope>NUCLEOTIDE SEQUENCE [LARGE SCALE GENOMIC DNA]</scope>
    <source>
        <strain evidence="11 12">DSM 11164</strain>
    </source>
</reference>
<dbReference type="PANTHER" id="PTHR11655">
    <property type="entry name" value="60S/50S RIBOSOMAL PROTEIN L6/L9"/>
    <property type="match status" value="1"/>
</dbReference>
<feature type="domain" description="Large ribosomal subunit protein uL6 alpha-beta" evidence="10">
    <location>
        <begin position="97"/>
        <end position="171"/>
    </location>
</feature>
<dbReference type="InterPro" id="IPR019906">
    <property type="entry name" value="Ribosomal_uL6_bac-type"/>
</dbReference>
<comment type="similarity">
    <text evidence="1 7 8">Belongs to the universal ribosomal protein uL6 family.</text>
</comment>
<evidence type="ECO:0000313" key="11">
    <source>
        <dbReference type="EMBL" id="AJC72994.1"/>
    </source>
</evidence>
<dbReference type="GO" id="GO:0019843">
    <property type="term" value="F:rRNA binding"/>
    <property type="evidence" value="ECO:0007669"/>
    <property type="project" value="UniProtKB-UniRule"/>
</dbReference>
<dbReference type="RefSeq" id="WP_031503225.1">
    <property type="nucleotide sequence ID" value="NC_022795.1"/>
</dbReference>
<keyword evidence="12" id="KW-1185">Reference proteome</keyword>
<name>A0A0X1KP54_9THEM</name>
<evidence type="ECO:0000256" key="6">
    <source>
        <dbReference type="ARBA" id="ARBA00023274"/>
    </source>
</evidence>